<protein>
    <submittedName>
        <fullName evidence="9">Tyrosine-protein phosphatase non-receptor type 23</fullName>
    </submittedName>
</protein>
<feature type="compositionally biased region" description="Polar residues" evidence="5">
    <location>
        <begin position="1049"/>
        <end position="1062"/>
    </location>
</feature>
<feature type="compositionally biased region" description="Polar residues" evidence="5">
    <location>
        <begin position="1082"/>
        <end position="1199"/>
    </location>
</feature>
<dbReference type="SMART" id="SM00404">
    <property type="entry name" value="PTPc_motif"/>
    <property type="match status" value="1"/>
</dbReference>
<accession>A0A146L5D5</accession>
<feature type="compositionally biased region" description="Low complexity" evidence="5">
    <location>
        <begin position="755"/>
        <end position="772"/>
    </location>
</feature>
<keyword evidence="9" id="KW-0675">Receptor</keyword>
<feature type="region of interest" description="Disordered" evidence="5">
    <location>
        <begin position="1023"/>
        <end position="1225"/>
    </location>
</feature>
<keyword evidence="3" id="KW-0963">Cytoplasm</keyword>
<dbReference type="GO" id="GO:0032456">
    <property type="term" value="P:endocytic recycling"/>
    <property type="evidence" value="ECO:0007669"/>
    <property type="project" value="TreeGrafter"/>
</dbReference>
<evidence type="ECO:0000259" key="7">
    <source>
        <dbReference type="PROSITE" id="PS50056"/>
    </source>
</evidence>
<dbReference type="PANTHER" id="PTHR23030:SF30">
    <property type="entry name" value="TYROSINE-PROTEIN PHOSPHATASE NON-RECEPTOR TYPE 23"/>
    <property type="match status" value="1"/>
</dbReference>
<dbReference type="InterPro" id="IPR000242">
    <property type="entry name" value="PTP_cat"/>
</dbReference>
<feature type="compositionally biased region" description="Polar residues" evidence="5">
    <location>
        <begin position="1393"/>
        <end position="1404"/>
    </location>
</feature>
<feature type="region of interest" description="Disordered" evidence="5">
    <location>
        <begin position="1740"/>
        <end position="1803"/>
    </location>
</feature>
<dbReference type="Pfam" id="PF03097">
    <property type="entry name" value="BRO1"/>
    <property type="match status" value="1"/>
</dbReference>
<evidence type="ECO:0000259" key="8">
    <source>
        <dbReference type="PROSITE" id="PS51180"/>
    </source>
</evidence>
<evidence type="ECO:0000313" key="9">
    <source>
        <dbReference type="EMBL" id="JAQ02372.1"/>
    </source>
</evidence>
<feature type="compositionally biased region" description="Low complexity" evidence="5">
    <location>
        <begin position="1027"/>
        <end position="1048"/>
    </location>
</feature>
<dbReference type="CDD" id="cd09234">
    <property type="entry name" value="V_HD-PTP_like"/>
    <property type="match status" value="1"/>
</dbReference>
<dbReference type="Pfam" id="PF00102">
    <property type="entry name" value="Y_phosphatase"/>
    <property type="match status" value="1"/>
</dbReference>
<dbReference type="PROSITE" id="PS00383">
    <property type="entry name" value="TYR_PHOSPHATASE_1"/>
    <property type="match status" value="1"/>
</dbReference>
<feature type="domain" description="Tyrosine-protein phosphatase" evidence="6">
    <location>
        <begin position="1498"/>
        <end position="1724"/>
    </location>
</feature>
<dbReference type="InterPro" id="IPR004328">
    <property type="entry name" value="BRO1_dom"/>
</dbReference>
<feature type="compositionally biased region" description="Basic and acidic residues" evidence="5">
    <location>
        <begin position="1419"/>
        <end position="1435"/>
    </location>
</feature>
<reference evidence="9" key="1">
    <citation type="journal article" date="2016" name="Gigascience">
        <title>De novo construction of an expanded transcriptome assembly for the western tarnished plant bug, Lygus hesperus.</title>
        <authorList>
            <person name="Tassone E.E."/>
            <person name="Geib S.M."/>
            <person name="Hall B."/>
            <person name="Fabrick J.A."/>
            <person name="Brent C.S."/>
            <person name="Hull J.J."/>
        </authorList>
    </citation>
    <scope>NUCLEOTIDE SEQUENCE</scope>
</reference>
<dbReference type="PROSITE" id="PS50056">
    <property type="entry name" value="TYR_PHOSPHATASE_2"/>
    <property type="match status" value="1"/>
</dbReference>
<feature type="region of interest" description="Disordered" evidence="5">
    <location>
        <begin position="805"/>
        <end position="833"/>
    </location>
</feature>
<feature type="compositionally biased region" description="Polar residues" evidence="5">
    <location>
        <begin position="946"/>
        <end position="955"/>
    </location>
</feature>
<feature type="compositionally biased region" description="Low complexity" evidence="5">
    <location>
        <begin position="1063"/>
        <end position="1072"/>
    </location>
</feature>
<evidence type="ECO:0000256" key="3">
    <source>
        <dbReference type="ARBA" id="ARBA00022490"/>
    </source>
</evidence>
<dbReference type="GO" id="GO:0005768">
    <property type="term" value="C:endosome"/>
    <property type="evidence" value="ECO:0007669"/>
    <property type="project" value="UniProtKB-SubCell"/>
</dbReference>
<feature type="region of interest" description="Disordered" evidence="5">
    <location>
        <begin position="946"/>
        <end position="980"/>
    </location>
</feature>
<dbReference type="EMBL" id="GDHC01016257">
    <property type="protein sequence ID" value="JAQ02372.1"/>
    <property type="molecule type" value="Transcribed_RNA"/>
</dbReference>
<feature type="compositionally biased region" description="Low complexity" evidence="5">
    <location>
        <begin position="1774"/>
        <end position="1791"/>
    </location>
</feature>
<dbReference type="SMART" id="SM01041">
    <property type="entry name" value="BRO1"/>
    <property type="match status" value="1"/>
</dbReference>
<feature type="region of interest" description="Disordered" evidence="5">
    <location>
        <begin position="755"/>
        <end position="789"/>
    </location>
</feature>
<feature type="compositionally biased region" description="Polar residues" evidence="5">
    <location>
        <begin position="1207"/>
        <end position="1221"/>
    </location>
</feature>
<feature type="domain" description="BRO1" evidence="8">
    <location>
        <begin position="8"/>
        <end position="407"/>
    </location>
</feature>
<dbReference type="GO" id="GO:0043328">
    <property type="term" value="P:protein transport to vacuole involved in ubiquitin-dependent protein catabolic process via the multivesicular body sorting pathway"/>
    <property type="evidence" value="ECO:0007669"/>
    <property type="project" value="TreeGrafter"/>
</dbReference>
<evidence type="ECO:0000256" key="5">
    <source>
        <dbReference type="SAM" id="MobiDB-lite"/>
    </source>
</evidence>
<dbReference type="PROSITE" id="PS50055">
    <property type="entry name" value="TYR_PHOSPHATASE_PTP"/>
    <property type="match status" value="1"/>
</dbReference>
<name>A0A146L5D5_LYGHE</name>
<dbReference type="InterPro" id="IPR029021">
    <property type="entry name" value="Prot-tyrosine_phosphatase-like"/>
</dbReference>
<dbReference type="InterPro" id="IPR003595">
    <property type="entry name" value="Tyr_Pase_cat"/>
</dbReference>
<evidence type="ECO:0000256" key="1">
    <source>
        <dbReference type="ARBA" id="ARBA00004177"/>
    </source>
</evidence>
<dbReference type="InterPro" id="IPR038499">
    <property type="entry name" value="BRO1_sf"/>
</dbReference>
<sequence length="1803" mass="200067">MEAVPRLPMINFDLKVSPDRPQTEFSKLKQYIRDFYNEDPESYATEIRNLESLRATAVRPVKDVAGCLVLKKYFCQLHFLQSRFPMAREGSAAVEFTWKDIYSGSTMTAADVKIEMVSILYNIGALHSQLGASEDRSAPDGLKMACTHFQCAAWAFQHLKDTFPQPPGTDLSPDIMHFKYHFCLAQAQECILEKSMTDNRKATINAKVAAQIVDYYNLALNTLVQPPSDILSDGAVLDVVGNKPFKTWKKYIRFKVAYYSCISLLYQGMQSEEQRKMGERVTYYQGALDRLNEAIKLSKGIDKSEAVMESLVFTRDVVEGKRKAAKNENEFIYHEEIPELDSLPHVKGASLVKGTPFSVNDTDISGPDIFARLVPMKAHEASSMYSEEKAKLLRKISALIDAKDEEVVSFMSCLQLDYLKAHLDSPILPQEVIDRCASLSDKPDAIPNLVAAMDKLTDAYHDVDGMLKEIMELIKIEENAEKEYQEIMGPRPPSIVATDLTREANKYMEVHKKAADSNETLHRAMTQHIENLRALQQPLSEIEATLPNLTSLNLMDDPTLNEVILLVNKVGEMRRQRATLASQLRESICSDDITGQLVTRINEKMEDIFVKELEKHDKYVTLIEQNLAAQDNILRALTEAYANYAPTRKATTEIMRQRDMMLSALISSYDAYEDLLAKSSKGQEFYRKLETNLTKLLQRVKGTCKVQQEERDSILALNMKKAQQIVESGVASLHSPSSGGGLKLKDYLQNKKTAASSAGSSSAPGSPYYNNSANNDGNPSWLPGVRPAPVGSEGIPSVSVCMGSTKQPDSIPHSTSVFNSQQPTLHSYTPQTSSYNTSHASAASKYPDAQAYYYHALYSQNPALSTLQYPTMSDATGPEQYDPSYSKAPYNYNSTKNNAGSMAYSHDHSYAKSTGNADIPEQQFSSLSLNPPGGHISSANQAASTYNNYNQQNPSYGYPAQPQAVGNSYSTATDHTSQGSSNLQNYNTYYSMSGQTNISTSTYVPDYNTYTGYDGYYGNQSSGGYGSWPQQSPQVGQQQSHQGGQQQVDTSVTHTSQGQLTVANQPSAAQQPAPQPQTPSNGNVGPQWSNQTSIPSNIAPNSSTMNWPQNVPGTAWQTETASSYSSTPATDWQQQTKSASNVPTQNWQPQVPTTNSATATWSQTPASGAATTWQTQPQTNSGVVPSWQQSSTGVPNSSVPGWPKPDTPSTYGASYDNQKPVGTQQNPQYYGQPYQTSFDYSNVYPTPQFQNTPGTQTSHYSNAKSTELTNPTMSPVGNTPYPSAYTPAYTSSDYTHNYYVHPYGQYTTPSGTPSFEPTDQAQLSKLNTVTYMVASNGVNSSATTYTQQQIEPVKPASNVDLLAGLDFAISDAPLLPQPRSGQSTEESREKLSNLVQPDSTTPKPQESESDKILVPTRVNDVERPSPSKTPVKDPFTDQDLLEQFVQEVEKFEKFVVGLNSKTLNGPTTLDLKWNELQDLQEKDAHKLIISVARCYPMKNRFADILPYDLTRVELPSTKDDYINASYVKDLGPGCPNFIITQAPLKSTFADFWTMVLEQHVELIVCLLAESQMGNEVYWAMNKGNDMILGKTKVSLQSCTVRNHWVERIFTVSDGKASKVVMHLEFTSWPNSWLPESPKPLLSLVEEMFNVWSQQRGRGPVVVHCDAGVGRSGVFVVTTQCLAELKLLAHLPEVISLTAKLAKCRKNPLRDRQFLQFTYQCLLYYAQDLLMKRGILTSRSSFEEKRSKTKSHTRHPSEDFLLNSLKDPTERRTSDASSTSSSSKPADADPLSQIDALWPIKRYS</sequence>
<evidence type="ECO:0000256" key="2">
    <source>
        <dbReference type="ARBA" id="ARBA00004496"/>
    </source>
</evidence>
<feature type="region of interest" description="Disordered" evidence="5">
    <location>
        <begin position="1372"/>
        <end position="1435"/>
    </location>
</feature>
<dbReference type="Gene3D" id="1.20.120.560">
    <property type="entry name" value="alix/aip1 in complex with the ypdl late domain"/>
    <property type="match status" value="1"/>
</dbReference>
<evidence type="ECO:0000259" key="6">
    <source>
        <dbReference type="PROSITE" id="PS50055"/>
    </source>
</evidence>
<dbReference type="PRINTS" id="PR00700">
    <property type="entry name" value="PRTYPHPHTASE"/>
</dbReference>
<dbReference type="Gene3D" id="1.20.140.50">
    <property type="entry name" value="alix/aip1 like domains"/>
    <property type="match status" value="1"/>
</dbReference>
<dbReference type="InterPro" id="IPR025304">
    <property type="entry name" value="ALIX_V_dom"/>
</dbReference>
<dbReference type="Gene3D" id="1.25.40.280">
    <property type="entry name" value="alix/aip1 like domains"/>
    <property type="match status" value="1"/>
</dbReference>
<dbReference type="GO" id="GO:0048666">
    <property type="term" value="P:neuron development"/>
    <property type="evidence" value="ECO:0007669"/>
    <property type="project" value="UniProtKB-ARBA"/>
</dbReference>
<evidence type="ECO:0000256" key="4">
    <source>
        <dbReference type="ARBA" id="ARBA00022753"/>
    </source>
</evidence>
<dbReference type="Gene3D" id="3.90.190.10">
    <property type="entry name" value="Protein tyrosine phosphatase superfamily"/>
    <property type="match status" value="1"/>
</dbReference>
<gene>
    <name evidence="9" type="primary">Ptpn23_1</name>
    <name evidence="9" type="ORF">g.90893</name>
</gene>
<organism evidence="9">
    <name type="scientific">Lygus hesperus</name>
    <name type="common">Western plant bug</name>
    <dbReference type="NCBI Taxonomy" id="30085"/>
    <lineage>
        <taxon>Eukaryota</taxon>
        <taxon>Metazoa</taxon>
        <taxon>Ecdysozoa</taxon>
        <taxon>Arthropoda</taxon>
        <taxon>Hexapoda</taxon>
        <taxon>Insecta</taxon>
        <taxon>Pterygota</taxon>
        <taxon>Neoptera</taxon>
        <taxon>Paraneoptera</taxon>
        <taxon>Hemiptera</taxon>
        <taxon>Heteroptera</taxon>
        <taxon>Panheteroptera</taxon>
        <taxon>Cimicomorpha</taxon>
        <taxon>Miridae</taxon>
        <taxon>Mirini</taxon>
        <taxon>Lygus</taxon>
    </lineage>
</organism>
<dbReference type="PROSITE" id="PS51180">
    <property type="entry name" value="BRO1"/>
    <property type="match status" value="1"/>
</dbReference>
<dbReference type="GO" id="GO:0045022">
    <property type="term" value="P:early endosome to late endosome transport"/>
    <property type="evidence" value="ECO:0007669"/>
    <property type="project" value="TreeGrafter"/>
</dbReference>
<feature type="domain" description="Tyrosine specific protein phosphatases" evidence="7">
    <location>
        <begin position="1638"/>
        <end position="1676"/>
    </location>
</feature>
<proteinExistence type="predicted"/>
<dbReference type="GO" id="GO:0004725">
    <property type="term" value="F:protein tyrosine phosphatase activity"/>
    <property type="evidence" value="ECO:0007669"/>
    <property type="project" value="InterPro"/>
</dbReference>
<feature type="compositionally biased region" description="Polar residues" evidence="5">
    <location>
        <begin position="964"/>
        <end position="980"/>
    </location>
</feature>
<dbReference type="SUPFAM" id="SSF52799">
    <property type="entry name" value="(Phosphotyrosine protein) phosphatases II"/>
    <property type="match status" value="1"/>
</dbReference>
<keyword evidence="4" id="KW-0967">Endosome</keyword>
<comment type="subcellular location">
    <subcellularLocation>
        <location evidence="2">Cytoplasm</location>
    </subcellularLocation>
    <subcellularLocation>
        <location evidence="1">Endosome</location>
    </subcellularLocation>
</comment>
<dbReference type="PANTHER" id="PTHR23030">
    <property type="entry name" value="PCD6 INTERACTING PROTEIN-RELATED"/>
    <property type="match status" value="1"/>
</dbReference>
<dbReference type="InterPro" id="IPR016130">
    <property type="entry name" value="Tyr_Pase_AS"/>
</dbReference>
<dbReference type="InterPro" id="IPR000387">
    <property type="entry name" value="Tyr_Pase_dom"/>
</dbReference>
<dbReference type="SMART" id="SM00194">
    <property type="entry name" value="PTPc"/>
    <property type="match status" value="1"/>
</dbReference>
<dbReference type="Pfam" id="PF13949">
    <property type="entry name" value="ALIX_LYPXL_bnd"/>
    <property type="match status" value="1"/>
</dbReference>